<keyword evidence="2" id="KW-1185">Reference proteome</keyword>
<sequence>MFVTDDSAHHPFATRLFGDGRNIWRAVSLATHNEWFYVSFDVKTPEGVFGETFLISKPADDLLSFVDQPREDAITITDIQLVSPPHVNGSDQWRMESLVRIWRNPEDAWSIIYDVANGNRYCTVTQKEADKAEFELCREFAFAHQPEPTQT</sequence>
<proteinExistence type="predicted"/>
<name>A0A6C2CBR1_9RHOO</name>
<gene>
    <name evidence="1" type="ORF">ETQ85_24955</name>
</gene>
<dbReference type="OrthoDB" id="8898583at2"/>
<evidence type="ECO:0000313" key="2">
    <source>
        <dbReference type="Proteomes" id="UP000389128"/>
    </source>
</evidence>
<dbReference type="RefSeq" id="WP_148581715.1">
    <property type="nucleotide sequence ID" value="NZ_SDKK01000048.1"/>
</dbReference>
<accession>A0A6C2CBR1</accession>
<dbReference type="AlphaFoldDB" id="A0A6C2CBR1"/>
<reference evidence="1 2" key="1">
    <citation type="submission" date="2019-01" db="EMBL/GenBank/DDBJ databases">
        <title>Zoogloea oleivorans genome sequencing and assembly.</title>
        <authorList>
            <person name="Tancsics A."/>
            <person name="Farkas M."/>
            <person name="Kriszt B."/>
            <person name="Maroti G."/>
            <person name="Horvath B."/>
        </authorList>
    </citation>
    <scope>NUCLEOTIDE SEQUENCE [LARGE SCALE GENOMIC DNA]</scope>
    <source>
        <strain evidence="1 2">Buc</strain>
    </source>
</reference>
<evidence type="ECO:0000313" key="1">
    <source>
        <dbReference type="EMBL" id="TYC50783.1"/>
    </source>
</evidence>
<protein>
    <submittedName>
        <fullName evidence="1">Uncharacterized protein</fullName>
    </submittedName>
</protein>
<organism evidence="1 2">
    <name type="scientific">Zoogloea oleivorans</name>
    <dbReference type="NCBI Taxonomy" id="1552750"/>
    <lineage>
        <taxon>Bacteria</taxon>
        <taxon>Pseudomonadati</taxon>
        <taxon>Pseudomonadota</taxon>
        <taxon>Betaproteobacteria</taxon>
        <taxon>Rhodocyclales</taxon>
        <taxon>Zoogloeaceae</taxon>
        <taxon>Zoogloea</taxon>
    </lineage>
</organism>
<dbReference type="EMBL" id="SDKK01000048">
    <property type="protein sequence ID" value="TYC50783.1"/>
    <property type="molecule type" value="Genomic_DNA"/>
</dbReference>
<comment type="caution">
    <text evidence="1">The sequence shown here is derived from an EMBL/GenBank/DDBJ whole genome shotgun (WGS) entry which is preliminary data.</text>
</comment>
<dbReference type="Proteomes" id="UP000389128">
    <property type="component" value="Unassembled WGS sequence"/>
</dbReference>